<organism evidence="2 3">
    <name type="scientific">Rugamonas aquatica</name>
    <dbReference type="NCBI Taxonomy" id="2743357"/>
    <lineage>
        <taxon>Bacteria</taxon>
        <taxon>Pseudomonadati</taxon>
        <taxon>Pseudomonadota</taxon>
        <taxon>Betaproteobacteria</taxon>
        <taxon>Burkholderiales</taxon>
        <taxon>Oxalobacteraceae</taxon>
        <taxon>Telluria group</taxon>
        <taxon>Rugamonas</taxon>
    </lineage>
</organism>
<protein>
    <submittedName>
        <fullName evidence="2">Uncharacterized protein</fullName>
    </submittedName>
</protein>
<dbReference type="AlphaFoldDB" id="A0A6A7N502"/>
<accession>A0A6A7N502</accession>
<evidence type="ECO:0000256" key="1">
    <source>
        <dbReference type="SAM" id="SignalP"/>
    </source>
</evidence>
<dbReference type="Proteomes" id="UP000440498">
    <property type="component" value="Unassembled WGS sequence"/>
</dbReference>
<evidence type="ECO:0000313" key="2">
    <source>
        <dbReference type="EMBL" id="MQA39971.1"/>
    </source>
</evidence>
<sequence length="148" mass="16210">MMKNLLKQKILLGLVVTLTADLAIASDDACKFYPKQGGLIEEYIKPTPVEDANGRELIEKLAPNDIVALRLAPLSQDGVVFAREGSDTWTIRRAAESSKKPALYASVHGPSSVGQKWLQDYHRALTTTLSESLRRGVKIDITTQGSCK</sequence>
<comment type="caution">
    <text evidence="2">The sequence shown here is derived from an EMBL/GenBank/DDBJ whole genome shotgun (WGS) entry which is preliminary data.</text>
</comment>
<reference evidence="2 3" key="1">
    <citation type="submission" date="2019-10" db="EMBL/GenBank/DDBJ databases">
        <title>Two novel species isolated from a subtropical stream in China.</title>
        <authorList>
            <person name="Lu H."/>
        </authorList>
    </citation>
    <scope>NUCLEOTIDE SEQUENCE [LARGE SCALE GENOMIC DNA]</scope>
    <source>
        <strain evidence="2 3">FT29W</strain>
    </source>
</reference>
<keyword evidence="3" id="KW-1185">Reference proteome</keyword>
<name>A0A6A7N502_9BURK</name>
<dbReference type="EMBL" id="WHUG01000006">
    <property type="protein sequence ID" value="MQA39971.1"/>
    <property type="molecule type" value="Genomic_DNA"/>
</dbReference>
<feature type="signal peptide" evidence="1">
    <location>
        <begin position="1"/>
        <end position="25"/>
    </location>
</feature>
<dbReference type="RefSeq" id="WP_152839204.1">
    <property type="nucleotide sequence ID" value="NZ_WHUG01000006.1"/>
</dbReference>
<gene>
    <name evidence="2" type="ORF">GEV02_17615</name>
</gene>
<feature type="chain" id="PRO_5025448135" evidence="1">
    <location>
        <begin position="26"/>
        <end position="148"/>
    </location>
</feature>
<proteinExistence type="predicted"/>
<keyword evidence="1" id="KW-0732">Signal</keyword>
<evidence type="ECO:0000313" key="3">
    <source>
        <dbReference type="Proteomes" id="UP000440498"/>
    </source>
</evidence>